<accession>A0A4Q6XW62</accession>
<reference evidence="1 2" key="1">
    <citation type="submission" date="2019-02" db="EMBL/GenBank/DDBJ databases">
        <authorList>
            <person name="Li Y."/>
        </authorList>
    </citation>
    <scope>NUCLEOTIDE SEQUENCE [LARGE SCALE GENOMIC DNA]</scope>
    <source>
        <strain evidence="1 2">3-7</strain>
    </source>
</reference>
<dbReference type="EMBL" id="SGIS01000016">
    <property type="protein sequence ID" value="RZF64285.1"/>
    <property type="molecule type" value="Genomic_DNA"/>
</dbReference>
<dbReference type="InterPro" id="IPR006448">
    <property type="entry name" value="Phage_term_ssu_P27"/>
</dbReference>
<evidence type="ECO:0000313" key="1">
    <source>
        <dbReference type="EMBL" id="RZF64285.1"/>
    </source>
</evidence>
<dbReference type="Proteomes" id="UP000292085">
    <property type="component" value="Unassembled WGS sequence"/>
</dbReference>
<dbReference type="AlphaFoldDB" id="A0A4Q6XW62"/>
<gene>
    <name evidence="1" type="ORF">EWE75_12120</name>
</gene>
<dbReference type="Pfam" id="PF05119">
    <property type="entry name" value="Terminase_4"/>
    <property type="match status" value="1"/>
</dbReference>
<comment type="caution">
    <text evidence="1">The sequence shown here is derived from an EMBL/GenBank/DDBJ whole genome shotgun (WGS) entry which is preliminary data.</text>
</comment>
<name>A0A4Q6XW62_9SPHN</name>
<keyword evidence="2" id="KW-1185">Reference proteome</keyword>
<dbReference type="OrthoDB" id="6010489at2"/>
<sequence length="163" mass="17591">MASGGSRPGAGRKRKDPALAMTAAERAKLPVTPASCMTPPLHLSDLAQLLFRETAAILEHQGRADPSFSQLVAILAQRQEQIQRWQAVLEMVGDTCESTTVRKVDGQQVVTTMIRARPEVAMLSDAMRQSQSLLGELGLTPSAFLRLTGGKKDDPGSGDEFDF</sequence>
<protein>
    <submittedName>
        <fullName evidence="1">P27 family phage terminase small subunit</fullName>
    </submittedName>
</protein>
<evidence type="ECO:0000313" key="2">
    <source>
        <dbReference type="Proteomes" id="UP000292085"/>
    </source>
</evidence>
<proteinExistence type="predicted"/>
<organism evidence="1 2">
    <name type="scientific">Sphingomonas populi</name>
    <dbReference type="NCBI Taxonomy" id="2484750"/>
    <lineage>
        <taxon>Bacteria</taxon>
        <taxon>Pseudomonadati</taxon>
        <taxon>Pseudomonadota</taxon>
        <taxon>Alphaproteobacteria</taxon>
        <taxon>Sphingomonadales</taxon>
        <taxon>Sphingomonadaceae</taxon>
        <taxon>Sphingomonas</taxon>
    </lineage>
</organism>